<sequence>MKTWQLVTLLIVLTLGGCVGTPLLYGVSVYNTIVNHEKVINKRAQDSENVLSNYTLKIQEMAQVPSMYTEDLKSLIKETFEGRYGQDGSKATFQWIQEKNLPHDSKLYTNLQAAMEAGRDEFRLTQTAKIEVCEEFKAYVKKFPTLIFAGFIGKDENSVADVCKVVSDSTTKEAFKTGIQSAIKLTD</sequence>
<dbReference type="RefSeq" id="YP_009794762.1">
    <property type="nucleotide sequence ID" value="NC_047882.1"/>
</dbReference>
<dbReference type="EMBL" id="KY883655">
    <property type="protein sequence ID" value="ASV43597.1"/>
    <property type="molecule type" value="Genomic_DNA"/>
</dbReference>
<organism evidence="1 2">
    <name type="scientific">Vibrio phage JSF12</name>
    <dbReference type="NCBI Taxonomy" id="1983595"/>
    <lineage>
        <taxon>Viruses</taxon>
        <taxon>Duplodnaviria</taxon>
        <taxon>Heunggongvirae</taxon>
        <taxon>Uroviricota</taxon>
        <taxon>Caudoviricetes</taxon>
        <taxon>Demerecviridae</taxon>
        <taxon>Ermolyevavirinae</taxon>
        <taxon>Jesfedecavirus</taxon>
        <taxon>Jesfedecavirus JSF12</taxon>
    </lineage>
</organism>
<dbReference type="Proteomes" id="UP000241680">
    <property type="component" value="Segment"/>
</dbReference>
<keyword evidence="2" id="KW-1185">Reference proteome</keyword>
<evidence type="ECO:0000313" key="2">
    <source>
        <dbReference type="Proteomes" id="UP000241680"/>
    </source>
</evidence>
<name>A0A2D0Z3H0_9CAUD</name>
<evidence type="ECO:0000313" key="1">
    <source>
        <dbReference type="EMBL" id="ASV43597.1"/>
    </source>
</evidence>
<evidence type="ECO:0008006" key="3">
    <source>
        <dbReference type="Google" id="ProtNLM"/>
    </source>
</evidence>
<reference evidence="1 2" key="1">
    <citation type="journal article" date="2017" name="Sci. Rep.">
        <title>Analysis of the CRISPR-Cas system in bacteriophages active on epidemic strains of Vibrio cholerae in Bangladesh.</title>
        <authorList>
            <person name="Naser I.B."/>
            <person name="Hoque M.M."/>
            <person name="Nahid M.A."/>
            <person name="Tareq T.M."/>
            <person name="Rocky M.K."/>
            <person name="Faruque S.M."/>
        </authorList>
    </citation>
    <scope>NUCLEOTIDE SEQUENCE [LARGE SCALE GENOMIC DNA]</scope>
</reference>
<dbReference type="KEGG" id="vg:54985037"/>
<accession>A0A2D0Z3H0</accession>
<dbReference type="GeneID" id="54985037"/>
<protein>
    <recommendedName>
        <fullName evidence="3">Lipoprotein</fullName>
    </recommendedName>
</protein>
<dbReference type="PROSITE" id="PS51257">
    <property type="entry name" value="PROKAR_LIPOPROTEIN"/>
    <property type="match status" value="1"/>
</dbReference>
<proteinExistence type="predicted"/>